<evidence type="ECO:0000313" key="8">
    <source>
        <dbReference type="Proteomes" id="UP000321258"/>
    </source>
</evidence>
<dbReference type="AlphaFoldDB" id="A0A512IPQ0"/>
<comment type="function">
    <text evidence="5">Molecular chaperone. Has ATPase activity.</text>
</comment>
<dbReference type="NCBIfam" id="NF003555">
    <property type="entry name" value="PRK05218.1"/>
    <property type="match status" value="1"/>
</dbReference>
<sequence length="629" mass="69304">MSETDTVNANLERHEFGAEVGRLLDLVVHALYSDREIFLRELVANSADATDRRRFEALTNEALALPADAKIRIAPDKAAKTLTISDSGIGMSKEDLARNLGTIARSGTRAFSQSLGDAKAAEGAEDQRPSLIGQFGVGFYSAFMVADRVTVTSRQAGTDAAWTWASDGKGSYTLEAASREQAGTDIVLHLKDDADEYLESYRLDHVVKKWADNIAVPIAIVGEEGKEEAANKGTALWRKSKSEITEEQYKEFYRTVSHNFDEPWATLHWRAEGALEFSGLLFVPGMKPFMPVEDDRRSKVRLHVRRMFITDEAELLPNWLRFVSGVVDTDDLPLNVSREMLQSTPALQKIRRAVTTRVVNELSSRSKNAEKQDEYIKFYENFGPVLKEGVYEDFERRAEIAPLLRFRSTTEAGWTTLGDYVSRMKPEQEAIYYLVADDADAAKKSPQLEGFAARNVEVLLLSDHVDAFWPEQLGKFDDKPLRSVTQASADLAKLKPEGDAPEAPQADKLVAALKLALDKDVSDVRTTDRLVDSAVVLASSGMGPDLQMQRLMRRAGRGFGGGSPVLEINPRHPLIQALSARAEADEDISESAGTLLDLARIQDGDGPRDPVAFARAVAAALAGQAKTSE</sequence>
<dbReference type="PANTHER" id="PTHR11528">
    <property type="entry name" value="HEAT SHOCK PROTEIN 90 FAMILY MEMBER"/>
    <property type="match status" value="1"/>
</dbReference>
<feature type="region of interest" description="A; substrate-binding" evidence="5">
    <location>
        <begin position="1"/>
        <end position="338"/>
    </location>
</feature>
<dbReference type="Proteomes" id="UP000321258">
    <property type="component" value="Unassembled WGS sequence"/>
</dbReference>
<dbReference type="CDD" id="cd16927">
    <property type="entry name" value="HATPase_Hsp90-like"/>
    <property type="match status" value="1"/>
</dbReference>
<keyword evidence="5" id="KW-0963">Cytoplasm</keyword>
<dbReference type="GO" id="GO:0016887">
    <property type="term" value="F:ATP hydrolysis activity"/>
    <property type="evidence" value="ECO:0007669"/>
    <property type="project" value="InterPro"/>
</dbReference>
<dbReference type="Gene3D" id="3.40.50.11260">
    <property type="match status" value="1"/>
</dbReference>
<feature type="binding site" evidence="6">
    <location>
        <position position="338"/>
    </location>
    <ligand>
        <name>ATP</name>
        <dbReference type="ChEBI" id="CHEBI:30616"/>
    </ligand>
</feature>
<dbReference type="Gene3D" id="3.30.565.10">
    <property type="entry name" value="Histidine kinase-like ATPase, C-terminal domain"/>
    <property type="match status" value="1"/>
</dbReference>
<gene>
    <name evidence="5 7" type="primary">htpG</name>
    <name evidence="7" type="ORF">MHA02_20740</name>
</gene>
<protein>
    <recommendedName>
        <fullName evidence="5">Chaperone protein HtpG</fullName>
    </recommendedName>
    <alternativeName>
        <fullName evidence="5">Heat shock protein HtpG</fullName>
    </alternativeName>
    <alternativeName>
        <fullName evidence="5">High temperature protein G</fullName>
    </alternativeName>
</protein>
<comment type="caution">
    <text evidence="7">The sequence shown here is derived from an EMBL/GenBank/DDBJ whole genome shotgun (WGS) entry which is preliminary data.</text>
</comment>
<feature type="binding site" evidence="6">
    <location>
        <begin position="134"/>
        <end position="139"/>
    </location>
    <ligand>
        <name>ATP</name>
        <dbReference type="ChEBI" id="CHEBI:30616"/>
    </ligand>
</feature>
<dbReference type="InterPro" id="IPR001404">
    <property type="entry name" value="Hsp90_fam"/>
</dbReference>
<dbReference type="HAMAP" id="MF_00505">
    <property type="entry name" value="HSP90"/>
    <property type="match status" value="1"/>
</dbReference>
<dbReference type="GO" id="GO:0140662">
    <property type="term" value="F:ATP-dependent protein folding chaperone"/>
    <property type="evidence" value="ECO:0007669"/>
    <property type="project" value="InterPro"/>
</dbReference>
<keyword evidence="2 5" id="KW-0547">Nucleotide-binding</keyword>
<keyword evidence="4 5" id="KW-0143">Chaperone</keyword>
<dbReference type="GO" id="GO:0051082">
    <property type="term" value="F:unfolded protein binding"/>
    <property type="evidence" value="ECO:0007669"/>
    <property type="project" value="UniProtKB-UniRule"/>
</dbReference>
<accession>A0A512IPQ0</accession>
<dbReference type="Pfam" id="PF13589">
    <property type="entry name" value="HATPase_c_3"/>
    <property type="match status" value="1"/>
</dbReference>
<keyword evidence="8" id="KW-1185">Reference proteome</keyword>
<dbReference type="GO" id="GO:0005737">
    <property type="term" value="C:cytoplasm"/>
    <property type="evidence" value="ECO:0007669"/>
    <property type="project" value="UniProtKB-SubCell"/>
</dbReference>
<feature type="binding site" evidence="6">
    <location>
        <position position="41"/>
    </location>
    <ligand>
        <name>ATP</name>
        <dbReference type="ChEBI" id="CHEBI:30616"/>
    </ligand>
</feature>
<dbReference type="InterPro" id="IPR019805">
    <property type="entry name" value="Heat_shock_protein_90_CS"/>
</dbReference>
<dbReference type="PROSITE" id="PS00298">
    <property type="entry name" value="HSP90"/>
    <property type="match status" value="1"/>
</dbReference>
<evidence type="ECO:0000256" key="6">
    <source>
        <dbReference type="PIRSR" id="PIRSR002583-1"/>
    </source>
</evidence>
<evidence type="ECO:0000256" key="1">
    <source>
        <dbReference type="ARBA" id="ARBA00008239"/>
    </source>
</evidence>
<reference evidence="7 8" key="1">
    <citation type="submission" date="2019-07" db="EMBL/GenBank/DDBJ databases">
        <title>Whole genome shotgun sequence of Methylobacterium haplocladii NBRC 107714.</title>
        <authorList>
            <person name="Hosoyama A."/>
            <person name="Uohara A."/>
            <person name="Ohji S."/>
            <person name="Ichikawa N."/>
        </authorList>
    </citation>
    <scope>NUCLEOTIDE SEQUENCE [LARGE SCALE GENOMIC DNA]</scope>
    <source>
        <strain evidence="7 8">NBRC 107714</strain>
    </source>
</reference>
<dbReference type="InterPro" id="IPR020568">
    <property type="entry name" value="Ribosomal_Su5_D2-typ_SF"/>
</dbReference>
<evidence type="ECO:0000256" key="2">
    <source>
        <dbReference type="ARBA" id="ARBA00022741"/>
    </source>
</evidence>
<feature type="binding site" evidence="6">
    <location>
        <position position="45"/>
    </location>
    <ligand>
        <name>ATP</name>
        <dbReference type="ChEBI" id="CHEBI:30616"/>
    </ligand>
</feature>
<dbReference type="Gene3D" id="1.20.120.790">
    <property type="entry name" value="Heat shock protein 90, C-terminal domain"/>
    <property type="match status" value="1"/>
</dbReference>
<comment type="subunit">
    <text evidence="5">Homodimer.</text>
</comment>
<keyword evidence="5" id="KW-0346">Stress response</keyword>
<dbReference type="InterPro" id="IPR036890">
    <property type="entry name" value="HATPase_C_sf"/>
</dbReference>
<dbReference type="PRINTS" id="PR00775">
    <property type="entry name" value="HEATSHOCK90"/>
</dbReference>
<keyword evidence="3 5" id="KW-0067">ATP-binding</keyword>
<dbReference type="SUPFAM" id="SSF110942">
    <property type="entry name" value="HSP90 C-terminal domain"/>
    <property type="match status" value="1"/>
</dbReference>
<dbReference type="PIRSF" id="PIRSF002583">
    <property type="entry name" value="Hsp90"/>
    <property type="match status" value="1"/>
</dbReference>
<evidence type="ECO:0000256" key="3">
    <source>
        <dbReference type="ARBA" id="ARBA00022840"/>
    </source>
</evidence>
<dbReference type="RefSeq" id="WP_147078561.1">
    <property type="nucleotide sequence ID" value="NZ_BJZT01000020.1"/>
</dbReference>
<name>A0A512IPQ0_9HYPH</name>
<feature type="region of interest" description="C" evidence="5">
    <location>
        <begin position="551"/>
        <end position="629"/>
    </location>
</feature>
<comment type="subcellular location">
    <subcellularLocation>
        <location evidence="5">Cytoplasm</location>
    </subcellularLocation>
</comment>
<proteinExistence type="inferred from homology"/>
<evidence type="ECO:0000256" key="5">
    <source>
        <dbReference type="HAMAP-Rule" id="MF_00505"/>
    </source>
</evidence>
<feature type="binding site" evidence="6">
    <location>
        <position position="91"/>
    </location>
    <ligand>
        <name>ATP</name>
        <dbReference type="ChEBI" id="CHEBI:30616"/>
    </ligand>
</feature>
<feature type="binding site" evidence="6">
    <location>
        <position position="86"/>
    </location>
    <ligand>
        <name>ATP</name>
        <dbReference type="ChEBI" id="CHEBI:30616"/>
    </ligand>
</feature>
<dbReference type="InterPro" id="IPR037196">
    <property type="entry name" value="HSP90_C"/>
</dbReference>
<feature type="binding site" evidence="6">
    <location>
        <position position="184"/>
    </location>
    <ligand>
        <name>ATP</name>
        <dbReference type="ChEBI" id="CHEBI:30616"/>
    </ligand>
</feature>
<comment type="similarity">
    <text evidence="1 5">Belongs to the heat shock protein 90 family.</text>
</comment>
<dbReference type="InterPro" id="IPR020575">
    <property type="entry name" value="Hsp90_N"/>
</dbReference>
<dbReference type="GO" id="GO:0005524">
    <property type="term" value="F:ATP binding"/>
    <property type="evidence" value="ECO:0007669"/>
    <property type="project" value="UniProtKB-UniRule"/>
</dbReference>
<dbReference type="SUPFAM" id="SSF55874">
    <property type="entry name" value="ATPase domain of HSP90 chaperone/DNA topoisomerase II/histidine kinase"/>
    <property type="match status" value="1"/>
</dbReference>
<dbReference type="EMBL" id="BJZT01000020">
    <property type="protein sequence ID" value="GEO99686.1"/>
    <property type="molecule type" value="Genomic_DNA"/>
</dbReference>
<dbReference type="Pfam" id="PF00183">
    <property type="entry name" value="HSP90"/>
    <property type="match status" value="1"/>
</dbReference>
<evidence type="ECO:0000256" key="4">
    <source>
        <dbReference type="ARBA" id="ARBA00023186"/>
    </source>
</evidence>
<evidence type="ECO:0000313" key="7">
    <source>
        <dbReference type="EMBL" id="GEO99686.1"/>
    </source>
</evidence>
<dbReference type="OrthoDB" id="9802640at2"/>
<dbReference type="Gene3D" id="3.30.230.80">
    <property type="match status" value="1"/>
</dbReference>
<dbReference type="SUPFAM" id="SSF54211">
    <property type="entry name" value="Ribosomal protein S5 domain 2-like"/>
    <property type="match status" value="1"/>
</dbReference>
<organism evidence="7 8">
    <name type="scientific">Methylobacterium haplocladii</name>
    <dbReference type="NCBI Taxonomy" id="1176176"/>
    <lineage>
        <taxon>Bacteria</taxon>
        <taxon>Pseudomonadati</taxon>
        <taxon>Pseudomonadota</taxon>
        <taxon>Alphaproteobacteria</taxon>
        <taxon>Hyphomicrobiales</taxon>
        <taxon>Methylobacteriaceae</taxon>
        <taxon>Methylobacterium</taxon>
    </lineage>
</organism>
<comment type="caution">
    <text evidence="5">Lacks conserved residue(s) required for the propagation of feature annotation.</text>
</comment>
<feature type="binding site" evidence="6">
    <location>
        <position position="99"/>
    </location>
    <ligand>
        <name>ATP</name>
        <dbReference type="ChEBI" id="CHEBI:30616"/>
    </ligand>
</feature>
<feature type="binding site" evidence="6">
    <location>
        <begin position="106"/>
        <end position="107"/>
    </location>
    <ligand>
        <name>ATP</name>
        <dbReference type="ChEBI" id="CHEBI:30616"/>
    </ligand>
</feature>